<evidence type="ECO:0000259" key="4">
    <source>
        <dbReference type="Pfam" id="PF00703"/>
    </source>
</evidence>
<dbReference type="SUPFAM" id="SSF49785">
    <property type="entry name" value="Galactose-binding domain-like"/>
    <property type="match status" value="1"/>
</dbReference>
<dbReference type="InterPro" id="IPR013783">
    <property type="entry name" value="Ig-like_fold"/>
</dbReference>
<evidence type="ECO:0000313" key="7">
    <source>
        <dbReference type="EMBL" id="MBB3108151.1"/>
    </source>
</evidence>
<dbReference type="PANTHER" id="PTHR42732">
    <property type="entry name" value="BETA-GALACTOSIDASE"/>
    <property type="match status" value="1"/>
</dbReference>
<dbReference type="InterPro" id="IPR006104">
    <property type="entry name" value="Glyco_hydro_2_N"/>
</dbReference>
<dbReference type="Pfam" id="PF00703">
    <property type="entry name" value="Glyco_hydro_2"/>
    <property type="match status" value="1"/>
</dbReference>
<dbReference type="Gene3D" id="3.20.20.80">
    <property type="entry name" value="Glycosidases"/>
    <property type="match status" value="1"/>
</dbReference>
<organism evidence="7 8">
    <name type="scientific">Paenibacillus phyllosphaerae</name>
    <dbReference type="NCBI Taxonomy" id="274593"/>
    <lineage>
        <taxon>Bacteria</taxon>
        <taxon>Bacillati</taxon>
        <taxon>Bacillota</taxon>
        <taxon>Bacilli</taxon>
        <taxon>Bacillales</taxon>
        <taxon>Paenibacillaceae</taxon>
        <taxon>Paenibacillus</taxon>
    </lineage>
</organism>
<comment type="caution">
    <text evidence="7">The sequence shown here is derived from an EMBL/GenBank/DDBJ whole genome shotgun (WGS) entry which is preliminary data.</text>
</comment>
<dbReference type="AlphaFoldDB" id="A0A7W5ATU2"/>
<dbReference type="InterPro" id="IPR036156">
    <property type="entry name" value="Beta-gal/glucu_dom_sf"/>
</dbReference>
<evidence type="ECO:0000256" key="1">
    <source>
        <dbReference type="ARBA" id="ARBA00007401"/>
    </source>
</evidence>
<dbReference type="PANTHER" id="PTHR42732:SF1">
    <property type="entry name" value="BETA-MANNOSIDASE"/>
    <property type="match status" value="1"/>
</dbReference>
<dbReference type="RefSeq" id="WP_183595965.1">
    <property type="nucleotide sequence ID" value="NZ_JACHXK010000001.1"/>
</dbReference>
<gene>
    <name evidence="7" type="ORF">FHS18_000179</name>
</gene>
<name>A0A7W5ATU2_9BACL</name>
<dbReference type="Pfam" id="PF02836">
    <property type="entry name" value="Glyco_hydro_2_C"/>
    <property type="match status" value="1"/>
</dbReference>
<sequence>MNRQGRINIPLDSNWGFVTDRENRGVQEGWPTTGLPAKKEVSVPHTWNVEPETEEYRGLGWYEYRFQVRDLEASNRVWLHFEAVYRDATVWINGKEAGSHSNSGYTSFRIEVTPYLQDGDNLLIVAVDNRNSDTALPISNSFDWADDGGIIRKVTLMVTGEAAIDYAQLEAIPVLPAQQPLHTSGTIKGSITLHETLNANAKQIELQLLIQRGGVILWTGKQTVPFPCSSIPLSDISLTDVELWHFDHPNLYEVTIRVFAEGRIQDEITVRLGFREFRAEGGKFWLNGEPVRLVGIEWMPGSHPMKGMAESDEDRENILMQLKHANCVLTRFHWQQDEKLLEWCDRNGVLVQEELPLWQQPSEPGKETLPVAKQQIFEMITRHHHHPSVIAWGVGNELDGQSEQTMQFVQALKAYALELDCTRMVNYVSNTVHLEPARDATGAGDAIMWNDYVGTWHGEHDLDEVVSKMVAAHPDKPIVVAEFGLCEPTFTGGDPKRIDILIEKTDVYRRYPNIAGFIFFSLNDYRTQMGEDGEGRLRQRVHGVTDVYGATKPSYQILRETASPLQINLTRNLASGDLLCSLTCRNDLPSYSVSGYYLSVEIEGEVKEVCYDIPTMEPGDTCEIAIPTRGISNSAKLVIYRPTGFSILERSIDI</sequence>
<accession>A0A7W5ATU2</accession>
<dbReference type="InterPro" id="IPR006103">
    <property type="entry name" value="Glyco_hydro_2_cat"/>
</dbReference>
<dbReference type="InterPro" id="IPR017853">
    <property type="entry name" value="GH"/>
</dbReference>
<reference evidence="7 8" key="1">
    <citation type="submission" date="2020-08" db="EMBL/GenBank/DDBJ databases">
        <title>Genomic Encyclopedia of Type Strains, Phase III (KMG-III): the genomes of soil and plant-associated and newly described type strains.</title>
        <authorList>
            <person name="Whitman W."/>
        </authorList>
    </citation>
    <scope>NUCLEOTIDE SEQUENCE [LARGE SCALE GENOMIC DNA]</scope>
    <source>
        <strain evidence="7 8">CECT 5862</strain>
    </source>
</reference>
<protein>
    <submittedName>
        <fullName evidence="7">Beta-glucuronidase</fullName>
        <ecNumber evidence="7">3.2.1.31</ecNumber>
    </submittedName>
</protein>
<keyword evidence="3 7" id="KW-0326">Glycosidase</keyword>
<dbReference type="Gene3D" id="2.60.120.260">
    <property type="entry name" value="Galactose-binding domain-like"/>
    <property type="match status" value="1"/>
</dbReference>
<dbReference type="InterPro" id="IPR006102">
    <property type="entry name" value="Ig-like_GH2"/>
</dbReference>
<keyword evidence="8" id="KW-1185">Reference proteome</keyword>
<feature type="domain" description="Glycoside hydrolase family 2 immunoglobulin-like beta-sandwich" evidence="4">
    <location>
        <begin position="219"/>
        <end position="275"/>
    </location>
</feature>
<dbReference type="Gene3D" id="2.60.40.10">
    <property type="entry name" value="Immunoglobulins"/>
    <property type="match status" value="1"/>
</dbReference>
<comment type="similarity">
    <text evidence="1">Belongs to the glycosyl hydrolase 2 family.</text>
</comment>
<dbReference type="GO" id="GO:0005975">
    <property type="term" value="P:carbohydrate metabolic process"/>
    <property type="evidence" value="ECO:0007669"/>
    <property type="project" value="InterPro"/>
</dbReference>
<dbReference type="SUPFAM" id="SSF51445">
    <property type="entry name" value="(Trans)glycosidases"/>
    <property type="match status" value="1"/>
</dbReference>
<dbReference type="Proteomes" id="UP000570361">
    <property type="component" value="Unassembled WGS sequence"/>
</dbReference>
<dbReference type="Pfam" id="PF02837">
    <property type="entry name" value="Glyco_hydro_2_N"/>
    <property type="match status" value="1"/>
</dbReference>
<dbReference type="SUPFAM" id="SSF49303">
    <property type="entry name" value="beta-Galactosidase/glucuronidase domain"/>
    <property type="match status" value="1"/>
</dbReference>
<keyword evidence="2 7" id="KW-0378">Hydrolase</keyword>
<evidence type="ECO:0000259" key="5">
    <source>
        <dbReference type="Pfam" id="PF02836"/>
    </source>
</evidence>
<dbReference type="InterPro" id="IPR008979">
    <property type="entry name" value="Galactose-bd-like_sf"/>
</dbReference>
<evidence type="ECO:0000313" key="8">
    <source>
        <dbReference type="Proteomes" id="UP000570361"/>
    </source>
</evidence>
<dbReference type="InterPro" id="IPR051913">
    <property type="entry name" value="GH2_Domain-Containing"/>
</dbReference>
<dbReference type="GO" id="GO:0004566">
    <property type="term" value="F:beta-glucuronidase activity"/>
    <property type="evidence" value="ECO:0007669"/>
    <property type="project" value="UniProtKB-EC"/>
</dbReference>
<evidence type="ECO:0000259" key="6">
    <source>
        <dbReference type="Pfam" id="PF02837"/>
    </source>
</evidence>
<feature type="domain" description="Glycoside hydrolase family 2 catalytic" evidence="5">
    <location>
        <begin position="280"/>
        <end position="485"/>
    </location>
</feature>
<proteinExistence type="inferred from homology"/>
<dbReference type="EC" id="3.2.1.31" evidence="7"/>
<evidence type="ECO:0000256" key="2">
    <source>
        <dbReference type="ARBA" id="ARBA00022801"/>
    </source>
</evidence>
<evidence type="ECO:0000256" key="3">
    <source>
        <dbReference type="ARBA" id="ARBA00023295"/>
    </source>
</evidence>
<feature type="domain" description="Glycosyl hydrolases family 2 sugar binding" evidence="6">
    <location>
        <begin position="11"/>
        <end position="157"/>
    </location>
</feature>
<dbReference type="EMBL" id="JACHXK010000001">
    <property type="protein sequence ID" value="MBB3108151.1"/>
    <property type="molecule type" value="Genomic_DNA"/>
</dbReference>